<comment type="caution">
    <text evidence="2">The sequence shown here is derived from an EMBL/GenBank/DDBJ whole genome shotgun (WGS) entry which is preliminary data.</text>
</comment>
<name>A0ABS4VVX2_9PSEU</name>
<dbReference type="InterPro" id="IPR058807">
    <property type="entry name" value="ScoMcrA_N"/>
</dbReference>
<protein>
    <submittedName>
        <fullName evidence="2">5-methylcytosine-specific restriction protein A</fullName>
        <ecNumber evidence="2">3.1.21.-</ecNumber>
    </submittedName>
</protein>
<keyword evidence="3" id="KW-1185">Reference proteome</keyword>
<dbReference type="RefSeq" id="WP_210027818.1">
    <property type="nucleotide sequence ID" value="NZ_JAGINU010000001.1"/>
</dbReference>
<dbReference type="EMBL" id="JAGINU010000001">
    <property type="protein sequence ID" value="MBP2367674.1"/>
    <property type="molecule type" value="Genomic_DNA"/>
</dbReference>
<dbReference type="Proteomes" id="UP001519295">
    <property type="component" value="Unassembled WGS sequence"/>
</dbReference>
<evidence type="ECO:0000313" key="2">
    <source>
        <dbReference type="EMBL" id="MBP2367674.1"/>
    </source>
</evidence>
<keyword evidence="2" id="KW-0378">Hydrolase</keyword>
<feature type="domain" description="ScoMcrA-like N-terminal head" evidence="1">
    <location>
        <begin position="5"/>
        <end position="89"/>
    </location>
</feature>
<organism evidence="2 3">
    <name type="scientific">Pseudonocardia parietis</name>
    <dbReference type="NCBI Taxonomy" id="570936"/>
    <lineage>
        <taxon>Bacteria</taxon>
        <taxon>Bacillati</taxon>
        <taxon>Actinomycetota</taxon>
        <taxon>Actinomycetes</taxon>
        <taxon>Pseudonocardiales</taxon>
        <taxon>Pseudonocardiaceae</taxon>
        <taxon>Pseudonocardia</taxon>
    </lineage>
</organism>
<evidence type="ECO:0000259" key="1">
    <source>
        <dbReference type="Pfam" id="PF26345"/>
    </source>
</evidence>
<evidence type="ECO:0000313" key="3">
    <source>
        <dbReference type="Proteomes" id="UP001519295"/>
    </source>
</evidence>
<dbReference type="Pfam" id="PF26345">
    <property type="entry name" value="ScoMcrA_N"/>
    <property type="match status" value="1"/>
</dbReference>
<reference evidence="2 3" key="1">
    <citation type="submission" date="2021-03" db="EMBL/GenBank/DDBJ databases">
        <title>Sequencing the genomes of 1000 actinobacteria strains.</title>
        <authorList>
            <person name="Klenk H.-P."/>
        </authorList>
    </citation>
    <scope>NUCLEOTIDE SEQUENCE [LARGE SCALE GENOMIC DNA]</scope>
    <source>
        <strain evidence="2 3">DSM 45256</strain>
    </source>
</reference>
<gene>
    <name evidence="2" type="ORF">JOF36_003370</name>
</gene>
<dbReference type="GO" id="GO:0016787">
    <property type="term" value="F:hydrolase activity"/>
    <property type="evidence" value="ECO:0007669"/>
    <property type="project" value="UniProtKB-KW"/>
</dbReference>
<proteinExistence type="predicted"/>
<sequence length="336" mass="36770">MPLEDLTEAAVLAAVAEFDAHGRDRFLERSGSGPARSYFVELDGRLYDSGAIAAHAHRIDRTGPRRTVEPEASEKAVAERLRRLGFTVRLHRNPAWSRDEIVLVCGLVEANGWRAVPQESPEVVELSALLQSTAIHPLDGRAAGFRSPAGVAGRTRDLVSCLPGHPRSAGNRLDVEVVEAFRSRPGRMREEVAAIRTALREWGDGIHALRDLDMLEGGAGVGSALLRRHLRRERKAALRSRKIAQARELGRPVACEVCDVDFSVVYGEHGTGYIECHHRPSLHGIGPTQTHIDDLALICSNCHRMIHRTTPALTVEELSAIVRSRRGQGSRATGSS</sequence>
<accession>A0ABS4VVX2</accession>
<dbReference type="EC" id="3.1.21.-" evidence="2"/>